<dbReference type="EMBL" id="CP066007">
    <property type="protein sequence ID" value="QQB45583.1"/>
    <property type="molecule type" value="Genomic_DNA"/>
</dbReference>
<dbReference type="PROSITE" id="PS00584">
    <property type="entry name" value="PFKB_KINASES_2"/>
    <property type="match status" value="1"/>
</dbReference>
<dbReference type="Gene3D" id="3.40.1190.20">
    <property type="match status" value="1"/>
</dbReference>
<dbReference type="InterPro" id="IPR029056">
    <property type="entry name" value="Ribokinase-like"/>
</dbReference>
<keyword evidence="4 8" id="KW-0418">Kinase</keyword>
<dbReference type="RefSeq" id="WP_005389773.1">
    <property type="nucleotide sequence ID" value="NZ_CP066007.1"/>
</dbReference>
<dbReference type="PANTHER" id="PTHR46566:SF2">
    <property type="entry name" value="ATP-DEPENDENT 6-PHOSPHOFRUCTOKINASE ISOZYME 2"/>
    <property type="match status" value="1"/>
</dbReference>
<proteinExistence type="inferred from homology"/>
<evidence type="ECO:0000256" key="5">
    <source>
        <dbReference type="ARBA" id="ARBA00022840"/>
    </source>
</evidence>
<reference evidence="8 10" key="1">
    <citation type="submission" date="2020-12" db="EMBL/GenBank/DDBJ databases">
        <title>FDA dAtabase for Regulatory Grade micrObial Sequences (FDA-ARGOS): Supporting development and validation of Infectious Disease Dx tests.</title>
        <authorList>
            <person name="Sproer C."/>
            <person name="Gronow S."/>
            <person name="Severitt S."/>
            <person name="Schroder I."/>
            <person name="Tallon L."/>
            <person name="Sadzewicz L."/>
            <person name="Zhao X."/>
            <person name="Boylan J."/>
            <person name="Ott S."/>
            <person name="Bowen H."/>
            <person name="Vavikolanu K."/>
            <person name="Mehta A."/>
            <person name="Aluvathingal J."/>
            <person name="Nadendla S."/>
            <person name="Lowell S."/>
            <person name="Myers T."/>
            <person name="Yan Y."/>
            <person name="Sichtig H."/>
        </authorList>
    </citation>
    <scope>NUCLEOTIDE SEQUENCE [LARGE SCALE GENOMIC DNA]</scope>
    <source>
        <strain evidence="8 10">FDAARGOS_1053</strain>
        <strain evidence="9">FDAARGOS_1191</strain>
    </source>
</reference>
<evidence type="ECO:0000313" key="10">
    <source>
        <dbReference type="Proteomes" id="UP000596145"/>
    </source>
</evidence>
<evidence type="ECO:0000259" key="7">
    <source>
        <dbReference type="Pfam" id="PF00294"/>
    </source>
</evidence>
<protein>
    <submittedName>
        <fullName evidence="8">1-phosphofructokinase family hexose kinase</fullName>
    </submittedName>
</protein>
<evidence type="ECO:0000313" key="8">
    <source>
        <dbReference type="EMBL" id="QQB45583.1"/>
    </source>
</evidence>
<dbReference type="GO" id="GO:0005524">
    <property type="term" value="F:ATP binding"/>
    <property type="evidence" value="ECO:0007669"/>
    <property type="project" value="UniProtKB-KW"/>
</dbReference>
<dbReference type="GO" id="GO:0005829">
    <property type="term" value="C:cytosol"/>
    <property type="evidence" value="ECO:0007669"/>
    <property type="project" value="TreeGrafter"/>
</dbReference>
<name>A0A7T4EDW1_9CORY</name>
<evidence type="ECO:0000256" key="2">
    <source>
        <dbReference type="ARBA" id="ARBA00022679"/>
    </source>
</evidence>
<keyword evidence="5" id="KW-0067">ATP-binding</keyword>
<dbReference type="NCBIfam" id="TIGR03168">
    <property type="entry name" value="1-PFK"/>
    <property type="match status" value="1"/>
</dbReference>
<dbReference type="GO" id="GO:0008443">
    <property type="term" value="F:phosphofructokinase activity"/>
    <property type="evidence" value="ECO:0007669"/>
    <property type="project" value="TreeGrafter"/>
</dbReference>
<dbReference type="SUPFAM" id="SSF53613">
    <property type="entry name" value="Ribokinase-like"/>
    <property type="match status" value="1"/>
</dbReference>
<dbReference type="CDD" id="cd01164">
    <property type="entry name" value="FruK_PfkB_like"/>
    <property type="match status" value="1"/>
</dbReference>
<evidence type="ECO:0000313" key="9">
    <source>
        <dbReference type="EMBL" id="QRP69663.1"/>
    </source>
</evidence>
<dbReference type="Proteomes" id="UP000596145">
    <property type="component" value="Chromosome"/>
</dbReference>
<dbReference type="GeneID" id="92760247"/>
<dbReference type="PIRSF" id="PIRSF000535">
    <property type="entry name" value="1PFK/6PFK/LacC"/>
    <property type="match status" value="1"/>
</dbReference>
<keyword evidence="2 6" id="KW-0808">Transferase</keyword>
<dbReference type="EMBL" id="CP069534">
    <property type="protein sequence ID" value="QRP69663.1"/>
    <property type="molecule type" value="Genomic_DNA"/>
</dbReference>
<comment type="similarity">
    <text evidence="1">Belongs to the carbohydrate kinase PfkB family.</text>
</comment>
<dbReference type="PANTHER" id="PTHR46566">
    <property type="entry name" value="1-PHOSPHOFRUCTOKINASE-RELATED"/>
    <property type="match status" value="1"/>
</dbReference>
<dbReference type="OrthoDB" id="9801219at2"/>
<evidence type="ECO:0000256" key="3">
    <source>
        <dbReference type="ARBA" id="ARBA00022741"/>
    </source>
</evidence>
<dbReference type="InterPro" id="IPR011611">
    <property type="entry name" value="PfkB_dom"/>
</dbReference>
<dbReference type="Proteomes" id="UP000617681">
    <property type="component" value="Chromosome"/>
</dbReference>
<gene>
    <name evidence="8" type="ORF">I6I10_08675</name>
    <name evidence="9" type="ORF">I6J21_07470</name>
</gene>
<evidence type="ECO:0000256" key="4">
    <source>
        <dbReference type="ARBA" id="ARBA00022777"/>
    </source>
</evidence>
<organism evidence="8 10">
    <name type="scientific">Corynebacterium glucuronolyticum</name>
    <dbReference type="NCBI Taxonomy" id="39791"/>
    <lineage>
        <taxon>Bacteria</taxon>
        <taxon>Bacillati</taxon>
        <taxon>Actinomycetota</taxon>
        <taxon>Actinomycetes</taxon>
        <taxon>Mycobacteriales</taxon>
        <taxon>Corynebacteriaceae</taxon>
        <taxon>Corynebacterium</taxon>
    </lineage>
</organism>
<evidence type="ECO:0000256" key="1">
    <source>
        <dbReference type="ARBA" id="ARBA00010688"/>
    </source>
</evidence>
<evidence type="ECO:0000256" key="6">
    <source>
        <dbReference type="PIRNR" id="PIRNR000535"/>
    </source>
</evidence>
<accession>A0A7T4EDW1</accession>
<dbReference type="InterPro" id="IPR002173">
    <property type="entry name" value="Carboh/pur_kinase_PfkB_CS"/>
</dbReference>
<dbReference type="InterPro" id="IPR017583">
    <property type="entry name" value="Tagatose/fructose_Pkinase"/>
</dbReference>
<sequence length="320" mass="33394">MIVTVTANPSIDQTLYLPGFLERDSVHRLTGHESVAGGKGINVSVALHKADVPTKAIFPAHADDYFIGLLNRTGVPQRRVDIAGQVRTNVTLCEPDGTTTKLNEGGAELSADERAAFEHAILEEAREADIVVFAGSLPPGLPTDWYAHMVRVLRRETPKVLICVDTSDRPLQELAASFPETSPDLIKPNAFELGQILGIDGNALETAGKNGSYGPVIEAANTLQAKGVQLALITLGAAGALLVSPEGSFLATPPPTDPVSTVGAGDSSLAGFLRARHLGKPMVESAAMAVAYGSAATALPGTTIPAPDQINLEQTAARAL</sequence>
<dbReference type="AlphaFoldDB" id="A0A7T4EDW1"/>
<feature type="domain" description="Carbohydrate kinase PfkB" evidence="7">
    <location>
        <begin position="8"/>
        <end position="308"/>
    </location>
</feature>
<keyword evidence="3" id="KW-0547">Nucleotide-binding</keyword>
<dbReference type="Pfam" id="PF00294">
    <property type="entry name" value="PfkB"/>
    <property type="match status" value="1"/>
</dbReference>